<dbReference type="Proteomes" id="UP000653674">
    <property type="component" value="Unassembled WGS sequence"/>
</dbReference>
<evidence type="ECO:0000313" key="1">
    <source>
        <dbReference type="EMBL" id="GIG72854.1"/>
    </source>
</evidence>
<accession>A0A8J3LK57</accession>
<dbReference type="EMBL" id="BONU01000006">
    <property type="protein sequence ID" value="GIG72854.1"/>
    <property type="molecule type" value="Genomic_DNA"/>
</dbReference>
<sequence>MAPPRAGRAGEVGVEIEEDRARQVARVVGGAATAGERPTHIKYGRRVGAAQLVDKSGHVDEVLPVCHEPSLSYSAGNIDDREDAF</sequence>
<evidence type="ECO:0000313" key="2">
    <source>
        <dbReference type="Proteomes" id="UP000653674"/>
    </source>
</evidence>
<comment type="caution">
    <text evidence="1">The sequence shown here is derived from an EMBL/GenBank/DDBJ whole genome shotgun (WGS) entry which is preliminary data.</text>
</comment>
<protein>
    <submittedName>
        <fullName evidence="1">Uncharacterized protein</fullName>
    </submittedName>
</protein>
<name>A0A8J3LK57_9ACTN</name>
<proteinExistence type="predicted"/>
<organism evidence="1 2">
    <name type="scientific">Planosporangium flavigriseum</name>
    <dbReference type="NCBI Taxonomy" id="373681"/>
    <lineage>
        <taxon>Bacteria</taxon>
        <taxon>Bacillati</taxon>
        <taxon>Actinomycetota</taxon>
        <taxon>Actinomycetes</taxon>
        <taxon>Micromonosporales</taxon>
        <taxon>Micromonosporaceae</taxon>
        <taxon>Planosporangium</taxon>
    </lineage>
</organism>
<dbReference type="AlphaFoldDB" id="A0A8J3LK57"/>
<keyword evidence="2" id="KW-1185">Reference proteome</keyword>
<gene>
    <name evidence="1" type="ORF">Pfl04_12580</name>
</gene>
<reference evidence="1" key="1">
    <citation type="submission" date="2021-01" db="EMBL/GenBank/DDBJ databases">
        <title>Whole genome shotgun sequence of Planosporangium flavigriseum NBRC 105377.</title>
        <authorList>
            <person name="Komaki H."/>
            <person name="Tamura T."/>
        </authorList>
    </citation>
    <scope>NUCLEOTIDE SEQUENCE</scope>
    <source>
        <strain evidence="1">NBRC 105377</strain>
    </source>
</reference>